<evidence type="ECO:0000256" key="5">
    <source>
        <dbReference type="ARBA" id="ARBA00023136"/>
    </source>
</evidence>
<evidence type="ECO:0000313" key="8">
    <source>
        <dbReference type="Proteomes" id="UP000095284"/>
    </source>
</evidence>
<dbReference type="GO" id="GO:0016020">
    <property type="term" value="C:membrane"/>
    <property type="evidence" value="ECO:0007669"/>
    <property type="project" value="UniProtKB-SubCell"/>
</dbReference>
<reference evidence="9" key="1">
    <citation type="submission" date="2016-11" db="UniProtKB">
        <authorList>
            <consortium name="WormBaseParasite"/>
        </authorList>
    </citation>
    <scope>IDENTIFICATION</scope>
</reference>
<comment type="similarity">
    <text evidence="2">Belongs to the fatty acid desaturase CarF family.</text>
</comment>
<keyword evidence="5 6" id="KW-0472">Membrane</keyword>
<name>A0A1I7S7G2_BURXY</name>
<proteinExistence type="inferred from homology"/>
<feature type="transmembrane region" description="Helical" evidence="6">
    <location>
        <begin position="101"/>
        <end position="127"/>
    </location>
</feature>
<dbReference type="InterPro" id="IPR053335">
    <property type="entry name" value="Fatty_acid_desaturase_CarF"/>
</dbReference>
<dbReference type="Proteomes" id="UP000095284">
    <property type="component" value="Unplaced"/>
</dbReference>
<dbReference type="WBParaSite" id="BXY_0895300.1">
    <property type="protein sequence ID" value="BXY_0895300.1"/>
    <property type="gene ID" value="BXY_0895300"/>
</dbReference>
<organism evidence="8 9">
    <name type="scientific">Bursaphelenchus xylophilus</name>
    <name type="common">Pinewood nematode worm</name>
    <name type="synonym">Aphelenchoides xylophilus</name>
    <dbReference type="NCBI Taxonomy" id="6326"/>
    <lineage>
        <taxon>Eukaryota</taxon>
        <taxon>Metazoa</taxon>
        <taxon>Ecdysozoa</taxon>
        <taxon>Nematoda</taxon>
        <taxon>Chromadorea</taxon>
        <taxon>Rhabditida</taxon>
        <taxon>Tylenchina</taxon>
        <taxon>Tylenchomorpha</taxon>
        <taxon>Aphelenchoidea</taxon>
        <taxon>Aphelenchoididae</taxon>
        <taxon>Bursaphelenchus</taxon>
    </lineage>
</organism>
<dbReference type="InterPro" id="IPR019547">
    <property type="entry name" value="Lipid_desat"/>
</dbReference>
<keyword evidence="3 6" id="KW-0812">Transmembrane</keyword>
<feature type="transmembrane region" description="Helical" evidence="6">
    <location>
        <begin position="76"/>
        <end position="95"/>
    </location>
</feature>
<evidence type="ECO:0000256" key="2">
    <source>
        <dbReference type="ARBA" id="ARBA00007620"/>
    </source>
</evidence>
<keyword evidence="4 6" id="KW-1133">Transmembrane helix</keyword>
<comment type="subcellular location">
    <subcellularLocation>
        <location evidence="1">Membrane</location>
        <topology evidence="1">Multi-pass membrane protein</topology>
    </subcellularLocation>
</comment>
<protein>
    <submittedName>
        <fullName evidence="9">TMEM189_B_dmain domain-containing protein</fullName>
    </submittedName>
</protein>
<feature type="domain" description="Lipid desaturase" evidence="7">
    <location>
        <begin position="113"/>
        <end position="289"/>
    </location>
</feature>
<dbReference type="PANTHER" id="PTHR48230">
    <property type="match status" value="1"/>
</dbReference>
<evidence type="ECO:0000256" key="3">
    <source>
        <dbReference type="ARBA" id="ARBA00022692"/>
    </source>
</evidence>
<evidence type="ECO:0000313" key="9">
    <source>
        <dbReference type="WBParaSite" id="BXY_0895300.1"/>
    </source>
</evidence>
<evidence type="ECO:0000256" key="1">
    <source>
        <dbReference type="ARBA" id="ARBA00004141"/>
    </source>
</evidence>
<dbReference type="AlphaFoldDB" id="A0A1I7S7G2"/>
<dbReference type="UniPathway" id="UPA00199"/>
<sequence>MSSADFLIFSELLNIGVLSLGKRYIMMNPEMSMPEDDPNGNVNTVMGEAKPRWGPAHAGAKTLASMYSRNKRMQEVISIVVSLTFFSTVGILLIWRIGDIALHSLVFAAFFGIIVADFASGVVHWIADTWGTVDTFIGRHFIRSFREHHVDPTAITRHDFVEVNGDNFMVCIPKLAHILYQHFTLEDDDLIAVLPDHWFWLFLGIYSAMTNQIHKWSHTYFNLHPFIVTLQRLHIILPRHHHKIHHISPHACAYCITTGWLNYPLDKVGFWRHLESAVSFLTGQKPRDDDLKWATKTE</sequence>
<dbReference type="Pfam" id="PF10520">
    <property type="entry name" value="Lipid_desat"/>
    <property type="match status" value="1"/>
</dbReference>
<dbReference type="GO" id="GO:0006631">
    <property type="term" value="P:fatty acid metabolic process"/>
    <property type="evidence" value="ECO:0007669"/>
    <property type="project" value="UniProtKB-UniPathway"/>
</dbReference>
<accession>A0A1I7S7G2</accession>
<evidence type="ECO:0000256" key="6">
    <source>
        <dbReference type="SAM" id="Phobius"/>
    </source>
</evidence>
<dbReference type="PANTHER" id="PTHR48230:SF1">
    <property type="entry name" value="LIPID DESATURASE DOMAIN-CONTAINING PROTEIN"/>
    <property type="match status" value="1"/>
</dbReference>
<evidence type="ECO:0000259" key="7">
    <source>
        <dbReference type="Pfam" id="PF10520"/>
    </source>
</evidence>
<evidence type="ECO:0000256" key="4">
    <source>
        <dbReference type="ARBA" id="ARBA00022989"/>
    </source>
</evidence>